<comment type="caution">
    <text evidence="1">The sequence shown here is derived from an EMBL/GenBank/DDBJ whole genome shotgun (WGS) entry which is preliminary data.</text>
</comment>
<reference evidence="1" key="2">
    <citation type="submission" date="2023-04" db="EMBL/GenBank/DDBJ databases">
        <authorList>
            <person name="Bruccoleri R.E."/>
            <person name="Oakeley E.J."/>
            <person name="Faust A.-M."/>
            <person name="Dessus-Babus S."/>
            <person name="Altorfer M."/>
            <person name="Burckhardt D."/>
            <person name="Oertli M."/>
            <person name="Naumann U."/>
            <person name="Petersen F."/>
            <person name="Wong J."/>
        </authorList>
    </citation>
    <scope>NUCLEOTIDE SEQUENCE</scope>
    <source>
        <strain evidence="1">GSM-AAB239-AS_SAM_17_03QT</strain>
        <tissue evidence="1">Leaf</tissue>
    </source>
</reference>
<gene>
    <name evidence="1" type="ORF">M6B38_139940</name>
</gene>
<evidence type="ECO:0000313" key="2">
    <source>
        <dbReference type="Proteomes" id="UP001140949"/>
    </source>
</evidence>
<protein>
    <submittedName>
        <fullName evidence="1">Leucine-rich repeat extensin-like protein 7</fullName>
    </submittedName>
</protein>
<accession>A0AAX6FEN2</accession>
<organism evidence="1 2">
    <name type="scientific">Iris pallida</name>
    <name type="common">Sweet iris</name>
    <dbReference type="NCBI Taxonomy" id="29817"/>
    <lineage>
        <taxon>Eukaryota</taxon>
        <taxon>Viridiplantae</taxon>
        <taxon>Streptophyta</taxon>
        <taxon>Embryophyta</taxon>
        <taxon>Tracheophyta</taxon>
        <taxon>Spermatophyta</taxon>
        <taxon>Magnoliopsida</taxon>
        <taxon>Liliopsida</taxon>
        <taxon>Asparagales</taxon>
        <taxon>Iridaceae</taxon>
        <taxon>Iridoideae</taxon>
        <taxon>Irideae</taxon>
        <taxon>Iris</taxon>
    </lineage>
</organism>
<dbReference type="Proteomes" id="UP001140949">
    <property type="component" value="Unassembled WGS sequence"/>
</dbReference>
<evidence type="ECO:0000313" key="1">
    <source>
        <dbReference type="EMBL" id="KAJ6814405.1"/>
    </source>
</evidence>
<name>A0AAX6FEN2_IRIPA</name>
<proteinExistence type="predicted"/>
<reference evidence="1" key="1">
    <citation type="journal article" date="2023" name="GigaByte">
        <title>Genome assembly of the bearded iris, Iris pallida Lam.</title>
        <authorList>
            <person name="Bruccoleri R.E."/>
            <person name="Oakeley E.J."/>
            <person name="Faust A.M.E."/>
            <person name="Altorfer M."/>
            <person name="Dessus-Babus S."/>
            <person name="Burckhardt D."/>
            <person name="Oertli M."/>
            <person name="Naumann U."/>
            <person name="Petersen F."/>
            <person name="Wong J."/>
        </authorList>
    </citation>
    <scope>NUCLEOTIDE SEQUENCE</scope>
    <source>
        <strain evidence="1">GSM-AAB239-AS_SAM_17_03QT</strain>
    </source>
</reference>
<dbReference type="AlphaFoldDB" id="A0AAX6FEN2"/>
<sequence>MPMLWSKSAAGGTPGGGGLVGTVTWRCDVDVGPARRRGLGWRKTWWIDHYGSVGRG</sequence>
<keyword evidence="2" id="KW-1185">Reference proteome</keyword>
<dbReference type="EMBL" id="JANAVB010029815">
    <property type="protein sequence ID" value="KAJ6814405.1"/>
    <property type="molecule type" value="Genomic_DNA"/>
</dbReference>